<dbReference type="EMBL" id="MH992228">
    <property type="protein sequence ID" value="QAX27096.1"/>
    <property type="molecule type" value="Genomic_DNA"/>
</dbReference>
<dbReference type="AlphaFoldDB" id="A0A411ADI1"/>
<evidence type="ECO:0000313" key="2">
    <source>
        <dbReference type="EMBL" id="QAX27125.1"/>
    </source>
</evidence>
<accession>A0A411ADI1</accession>
<evidence type="ECO:0000313" key="1">
    <source>
        <dbReference type="EMBL" id="QAX27096.1"/>
    </source>
</evidence>
<organism evidence="1">
    <name type="scientific">Babesia motasi</name>
    <dbReference type="NCBI Taxonomy" id="237580"/>
    <lineage>
        <taxon>Eukaryota</taxon>
        <taxon>Sar</taxon>
        <taxon>Alveolata</taxon>
        <taxon>Apicomplexa</taxon>
        <taxon>Aconoidasida</taxon>
        <taxon>Piroplasmida</taxon>
        <taxon>Babesiidae</taxon>
        <taxon>Babesia</taxon>
    </lineage>
</organism>
<sequence>MIKSLSNIFISNNILLKYNKLIYLSLFNLYGVRRYKGNIVISLTNMSVYKTYKKISNKDYAYFNTLFNYITFNINTFKKRSDLYTKIKFTKLK</sequence>
<name>A0A411ADI1_9APIC</name>
<dbReference type="EMBL" id="MH992229">
    <property type="protein sequence ID" value="QAX27125.1"/>
    <property type="molecule type" value="Genomic_DNA"/>
</dbReference>
<reference evidence="1" key="1">
    <citation type="submission" date="2018-09" db="EMBL/GenBank/DDBJ databases">
        <title>Comparative sequence analysis of Babesia apicoplast genomes of sheep originating from six regions.</title>
        <authorList>
            <person name="Wang X."/>
            <person name="Guan G."/>
        </authorList>
    </citation>
    <scope>NUCLEOTIDE SEQUENCE</scope>
    <source>
        <strain evidence="2">Hebei</strain>
        <strain evidence="1">Ningxian</strain>
    </source>
</reference>
<protein>
    <submittedName>
        <fullName evidence="1">Uncharacterized protein</fullName>
    </submittedName>
</protein>
<proteinExistence type="predicted"/>